<dbReference type="AlphaFoldDB" id="A0A330L0Y1"/>
<dbReference type="RefSeq" id="WP_121987610.1">
    <property type="nucleotide sequence ID" value="NZ_OUNR01000001.1"/>
</dbReference>
<name>A0A330L0Y1_9BACT</name>
<proteinExistence type="predicted"/>
<keyword evidence="2" id="KW-1185">Reference proteome</keyword>
<accession>A0A330L0Y1</accession>
<evidence type="ECO:0000313" key="1">
    <source>
        <dbReference type="EMBL" id="SPP62997.1"/>
    </source>
</evidence>
<dbReference type="OrthoDB" id="9789777at2"/>
<dbReference type="EMBL" id="OUNR01000001">
    <property type="protein sequence ID" value="SPP62997.1"/>
    <property type="molecule type" value="Genomic_DNA"/>
</dbReference>
<organism evidence="1 2">
    <name type="scientific">Nitrospira lenta</name>
    <dbReference type="NCBI Taxonomy" id="1436998"/>
    <lineage>
        <taxon>Bacteria</taxon>
        <taxon>Pseudomonadati</taxon>
        <taxon>Nitrospirota</taxon>
        <taxon>Nitrospiria</taxon>
        <taxon>Nitrospirales</taxon>
        <taxon>Nitrospiraceae</taxon>
        <taxon>Nitrospira</taxon>
    </lineage>
</organism>
<dbReference type="Proteomes" id="UP000248168">
    <property type="component" value="Unassembled WGS sequence"/>
</dbReference>
<reference evidence="2" key="1">
    <citation type="submission" date="2018-04" db="EMBL/GenBank/DDBJ databases">
        <authorList>
            <person name="Lucker S."/>
            <person name="Sakoula D."/>
        </authorList>
    </citation>
    <scope>NUCLEOTIDE SEQUENCE [LARGE SCALE GENOMIC DNA]</scope>
</reference>
<protein>
    <submittedName>
        <fullName evidence="1">Uncharacterized protein</fullName>
    </submittedName>
</protein>
<sequence>MPQLANRTAIERLTAAGAVPNTSLALVTELSYDWKSALADPAREIIKWYQPEARKLAAAKRVIKIAEQVPAPSPGG</sequence>
<dbReference type="InParanoid" id="A0A330L0Y1"/>
<gene>
    <name evidence="1" type="ORF">NITLEN_10083</name>
</gene>
<evidence type="ECO:0000313" key="2">
    <source>
        <dbReference type="Proteomes" id="UP000248168"/>
    </source>
</evidence>